<dbReference type="InterPro" id="IPR001509">
    <property type="entry name" value="Epimerase_deHydtase"/>
</dbReference>
<dbReference type="InterPro" id="IPR036291">
    <property type="entry name" value="NAD(P)-bd_dom_sf"/>
</dbReference>
<dbReference type="SUPFAM" id="SSF51735">
    <property type="entry name" value="NAD(P)-binding Rossmann-fold domains"/>
    <property type="match status" value="1"/>
</dbReference>
<dbReference type="STRING" id="94130.A0A2Z6SCC2"/>
<feature type="chain" id="PRO_5016413977" description="NAD-dependent epimerase/dehydratase domain-containing protein" evidence="1">
    <location>
        <begin position="21"/>
        <end position="311"/>
    </location>
</feature>
<dbReference type="Gene3D" id="3.40.50.720">
    <property type="entry name" value="NAD(P)-binding Rossmann-like Domain"/>
    <property type="match status" value="1"/>
</dbReference>
<reference evidence="3 4" key="1">
    <citation type="submission" date="2017-11" db="EMBL/GenBank/DDBJ databases">
        <title>The genome of Rhizophagus clarus HR1 reveals common genetic basis of auxotrophy among arbuscular mycorrhizal fungi.</title>
        <authorList>
            <person name="Kobayashi Y."/>
        </authorList>
    </citation>
    <scope>NUCLEOTIDE SEQUENCE [LARGE SCALE GENOMIC DNA]</scope>
    <source>
        <strain evidence="3 4">HR1</strain>
    </source>
</reference>
<dbReference type="PANTHER" id="PTHR48079:SF3">
    <property type="entry name" value="NAD-DEPENDENT EPIMERASE_DEHYDRATASE DOMAIN-CONTAINING PROTEIN"/>
    <property type="match status" value="1"/>
</dbReference>
<accession>A0A2Z6SCC2</accession>
<dbReference type="AlphaFoldDB" id="A0A2Z6SCC2"/>
<gene>
    <name evidence="3" type="ORF">RclHR1_04570016</name>
</gene>
<evidence type="ECO:0000256" key="1">
    <source>
        <dbReference type="SAM" id="SignalP"/>
    </source>
</evidence>
<feature type="signal peptide" evidence="1">
    <location>
        <begin position="1"/>
        <end position="20"/>
    </location>
</feature>
<proteinExistence type="predicted"/>
<dbReference type="Pfam" id="PF01370">
    <property type="entry name" value="Epimerase"/>
    <property type="match status" value="1"/>
</dbReference>
<sequence>MVKVLVFGATGFIGFSVAQALARSGHETFGLYRKIEKTKELTRNEIEGNKIITFFVVFPVLGDTGDVSTWISTAEQVDVIIDTTSPGNEPVKHNKIILDAVFEIGKKRLENNEPKLTFISTTGTWVYGGHPYKIKCESTPLNTNLELVTWRPPIEQTIVESKVINGIIIRPGAVYGKSGSLTALWFEGAIKGELCGVGSKENRWGLVHVDDLADSFVRAVERADIIGGQIFNIINNQSESLGDMLGAVARITEYKGEVKYKSPTSKFEEAMASTGIFSNKKAQSILGWKQRQLGFVDGINIWWNSYKAYIQ</sequence>
<evidence type="ECO:0000259" key="2">
    <source>
        <dbReference type="Pfam" id="PF01370"/>
    </source>
</evidence>
<dbReference type="EMBL" id="BEXD01003823">
    <property type="protein sequence ID" value="GBC02329.1"/>
    <property type="molecule type" value="Genomic_DNA"/>
</dbReference>
<comment type="caution">
    <text evidence="3">The sequence shown here is derived from an EMBL/GenBank/DDBJ whole genome shotgun (WGS) entry which is preliminary data.</text>
</comment>
<dbReference type="GO" id="GO:0005737">
    <property type="term" value="C:cytoplasm"/>
    <property type="evidence" value="ECO:0007669"/>
    <property type="project" value="TreeGrafter"/>
</dbReference>
<feature type="domain" description="NAD-dependent epimerase/dehydratase" evidence="2">
    <location>
        <begin position="4"/>
        <end position="233"/>
    </location>
</feature>
<dbReference type="GO" id="GO:0004029">
    <property type="term" value="F:aldehyde dehydrogenase (NAD+) activity"/>
    <property type="evidence" value="ECO:0007669"/>
    <property type="project" value="TreeGrafter"/>
</dbReference>
<keyword evidence="1" id="KW-0732">Signal</keyword>
<dbReference type="PANTHER" id="PTHR48079">
    <property type="entry name" value="PROTEIN YEEZ"/>
    <property type="match status" value="1"/>
</dbReference>
<dbReference type="Proteomes" id="UP000247702">
    <property type="component" value="Unassembled WGS sequence"/>
</dbReference>
<dbReference type="InterPro" id="IPR051783">
    <property type="entry name" value="NAD(P)-dependent_oxidoreduct"/>
</dbReference>
<organism evidence="3 4">
    <name type="scientific">Rhizophagus clarus</name>
    <dbReference type="NCBI Taxonomy" id="94130"/>
    <lineage>
        <taxon>Eukaryota</taxon>
        <taxon>Fungi</taxon>
        <taxon>Fungi incertae sedis</taxon>
        <taxon>Mucoromycota</taxon>
        <taxon>Glomeromycotina</taxon>
        <taxon>Glomeromycetes</taxon>
        <taxon>Glomerales</taxon>
        <taxon>Glomeraceae</taxon>
        <taxon>Rhizophagus</taxon>
    </lineage>
</organism>
<protein>
    <recommendedName>
        <fullName evidence="2">NAD-dependent epimerase/dehydratase domain-containing protein</fullName>
    </recommendedName>
</protein>
<name>A0A2Z6SCC2_9GLOM</name>
<evidence type="ECO:0000313" key="3">
    <source>
        <dbReference type="EMBL" id="GBC02329.1"/>
    </source>
</evidence>
<evidence type="ECO:0000313" key="4">
    <source>
        <dbReference type="Proteomes" id="UP000247702"/>
    </source>
</evidence>
<keyword evidence="4" id="KW-1185">Reference proteome</keyword>